<dbReference type="GO" id="GO:0000981">
    <property type="term" value="F:DNA-binding transcription factor activity, RNA polymerase II-specific"/>
    <property type="evidence" value="ECO:0007669"/>
    <property type="project" value="TreeGrafter"/>
</dbReference>
<evidence type="ECO:0000256" key="5">
    <source>
        <dbReference type="ARBA" id="ARBA00023163"/>
    </source>
</evidence>
<evidence type="ECO:0000256" key="1">
    <source>
        <dbReference type="ARBA" id="ARBA00004123"/>
    </source>
</evidence>
<evidence type="ECO:0000256" key="3">
    <source>
        <dbReference type="ARBA" id="ARBA00023015"/>
    </source>
</evidence>
<comment type="subcellular location">
    <subcellularLocation>
        <location evidence="1">Nucleus</location>
    </subcellularLocation>
</comment>
<evidence type="ECO:0000256" key="2">
    <source>
        <dbReference type="ARBA" id="ARBA00022833"/>
    </source>
</evidence>
<evidence type="ECO:0000313" key="8">
    <source>
        <dbReference type="Proteomes" id="UP000075230"/>
    </source>
</evidence>
<organism evidence="7 8">
    <name type="scientific">Aspergillus kawachii</name>
    <name type="common">White koji mold</name>
    <name type="synonym">Aspergillus awamori var. kawachi</name>
    <dbReference type="NCBI Taxonomy" id="1069201"/>
    <lineage>
        <taxon>Eukaryota</taxon>
        <taxon>Fungi</taxon>
        <taxon>Dikarya</taxon>
        <taxon>Ascomycota</taxon>
        <taxon>Pezizomycotina</taxon>
        <taxon>Eurotiomycetes</taxon>
        <taxon>Eurotiomycetidae</taxon>
        <taxon>Eurotiales</taxon>
        <taxon>Aspergillaceae</taxon>
        <taxon>Aspergillus</taxon>
        <taxon>Aspergillus subgen. Circumdati</taxon>
    </lineage>
</organism>
<comment type="caution">
    <text evidence="7">The sequence shown here is derived from an EMBL/GenBank/DDBJ whole genome shotgun (WGS) entry which is preliminary data.</text>
</comment>
<keyword evidence="5" id="KW-0804">Transcription</keyword>
<dbReference type="PANTHER" id="PTHR31845">
    <property type="entry name" value="FINGER DOMAIN PROTEIN, PUTATIVE-RELATED"/>
    <property type="match status" value="1"/>
</dbReference>
<dbReference type="PANTHER" id="PTHR31845:SF37">
    <property type="entry name" value="TRANSCRIPTION FACTOR DOMAIN-CONTAINING PROTEIN"/>
    <property type="match status" value="1"/>
</dbReference>
<dbReference type="VEuPathDB" id="FungiDB:ASPFODRAFT_218903"/>
<dbReference type="GO" id="GO:0005634">
    <property type="term" value="C:nucleus"/>
    <property type="evidence" value="ECO:0007669"/>
    <property type="project" value="UniProtKB-SubCell"/>
</dbReference>
<gene>
    <name evidence="7" type="ORF">RIB2604_01100950</name>
</gene>
<dbReference type="InterPro" id="IPR051089">
    <property type="entry name" value="prtT"/>
</dbReference>
<keyword evidence="4" id="KW-0238">DNA-binding</keyword>
<reference evidence="8" key="2">
    <citation type="submission" date="2016-02" db="EMBL/GenBank/DDBJ databases">
        <title>Genome sequencing of Aspergillus luchuensis NBRC 4314.</title>
        <authorList>
            <person name="Yamada O."/>
        </authorList>
    </citation>
    <scope>NUCLEOTIDE SEQUENCE [LARGE SCALE GENOMIC DNA]</scope>
    <source>
        <strain evidence="8">RIB 2604</strain>
    </source>
</reference>
<reference evidence="7 8" key="1">
    <citation type="journal article" date="2016" name="DNA Res.">
        <title>Genome sequence of Aspergillus luchuensis NBRC 4314.</title>
        <authorList>
            <person name="Yamada O."/>
            <person name="Machida M."/>
            <person name="Hosoyama A."/>
            <person name="Goto M."/>
            <person name="Takahashi T."/>
            <person name="Futagami T."/>
            <person name="Yamagata Y."/>
            <person name="Takeuchi M."/>
            <person name="Kobayashi T."/>
            <person name="Koike H."/>
            <person name="Abe K."/>
            <person name="Asai K."/>
            <person name="Arita M."/>
            <person name="Fujita N."/>
            <person name="Fukuda K."/>
            <person name="Higa K."/>
            <person name="Horikawa H."/>
            <person name="Ishikawa T."/>
            <person name="Jinno K."/>
            <person name="Kato Y."/>
            <person name="Kirimura K."/>
            <person name="Mizutani O."/>
            <person name="Nakasone K."/>
            <person name="Sano M."/>
            <person name="Shiraishi Y."/>
            <person name="Tsukahara M."/>
            <person name="Gomi K."/>
        </authorList>
    </citation>
    <scope>NUCLEOTIDE SEQUENCE [LARGE SCALE GENOMIC DNA]</scope>
    <source>
        <strain evidence="7 8">RIB 2604</strain>
    </source>
</reference>
<protein>
    <recommendedName>
        <fullName evidence="9">Transcription factor domain-containing protein</fullName>
    </recommendedName>
</protein>
<keyword evidence="3" id="KW-0805">Transcription regulation</keyword>
<evidence type="ECO:0000256" key="4">
    <source>
        <dbReference type="ARBA" id="ARBA00023125"/>
    </source>
</evidence>
<dbReference type="Proteomes" id="UP000075230">
    <property type="component" value="Unassembled WGS sequence"/>
</dbReference>
<evidence type="ECO:0008006" key="9">
    <source>
        <dbReference type="Google" id="ProtNLM"/>
    </source>
</evidence>
<proteinExistence type="predicted"/>
<accession>A0A146F6T7</accession>
<name>A0A146F6T7_ASPKA</name>
<dbReference type="EMBL" id="BCWF01000011">
    <property type="protein sequence ID" value="GAT21850.1"/>
    <property type="molecule type" value="Genomic_DNA"/>
</dbReference>
<dbReference type="AlphaFoldDB" id="A0A146F6T7"/>
<evidence type="ECO:0000256" key="6">
    <source>
        <dbReference type="ARBA" id="ARBA00023242"/>
    </source>
</evidence>
<keyword evidence="6" id="KW-0539">Nucleus</keyword>
<keyword evidence="2" id="KW-0862">Zinc</keyword>
<dbReference type="GO" id="GO:0000976">
    <property type="term" value="F:transcription cis-regulatory region binding"/>
    <property type="evidence" value="ECO:0007669"/>
    <property type="project" value="TreeGrafter"/>
</dbReference>
<evidence type="ECO:0000313" key="7">
    <source>
        <dbReference type="EMBL" id="GAT21850.1"/>
    </source>
</evidence>
<sequence>MAGETETERVKTCENCVRAKIRCTHAPDATICDRNKRIEMLEDKIDQIMGQINLVTPRRPEHPYHTPNSEVSSTYPHADTIDVIKNGLISHESATQLLDQYREAMLFFPFVMVPASTTVDDLRAEKPFVLLCILVFCSFHDNSLQKSLEEVLQSYVSSEVLCSEHDSHPPSFEILQGLLIILAGTRQRHQLCRFPYYMQLAVGVVINERLDRHPKYRVATRLEVGDECDETRRGTVADESRALIGLFLLNSTDAIIRQKTCTTPWTPFIESIAEDLSRVAEYPTDRIERHPDMEQHIRAFRAEVEQYKNQLPVDPTCDPSTPSDSFLLVSRSDTLCHGLAASKRFLDYYLKLPPVIERNYSIVIWLSSGFLVAAACKLVLAALHPSLRLNTQVQELRDALDMPKMLQFFVARLDAIAKTCKDGVFSHYHKWTLAAATWFDKAYQVAQLEAAKIVENESLRFAEQNQNMDQGIQTDPNLFGLDFDITMEELMGDVKVAARQLGCRSDLGGTPQYLISDAGVTFSRLQEDSDGHHSFIEGAANVATYQ</sequence>